<dbReference type="EMBL" id="GBXM01007179">
    <property type="protein sequence ID" value="JAI01399.1"/>
    <property type="molecule type" value="Transcribed_RNA"/>
</dbReference>
<name>A0A0E9XI88_ANGAN</name>
<sequence length="52" mass="6337">MQYHKSIETRVCKLTCSSSLYSRFHIQETRICWTKYFHKLCAFMDLYISNPK</sequence>
<proteinExistence type="predicted"/>
<reference evidence="1" key="1">
    <citation type="submission" date="2014-11" db="EMBL/GenBank/DDBJ databases">
        <authorList>
            <person name="Amaro Gonzalez C."/>
        </authorList>
    </citation>
    <scope>NUCLEOTIDE SEQUENCE</scope>
</reference>
<organism evidence="1">
    <name type="scientific">Anguilla anguilla</name>
    <name type="common">European freshwater eel</name>
    <name type="synonym">Muraena anguilla</name>
    <dbReference type="NCBI Taxonomy" id="7936"/>
    <lineage>
        <taxon>Eukaryota</taxon>
        <taxon>Metazoa</taxon>
        <taxon>Chordata</taxon>
        <taxon>Craniata</taxon>
        <taxon>Vertebrata</taxon>
        <taxon>Euteleostomi</taxon>
        <taxon>Actinopterygii</taxon>
        <taxon>Neopterygii</taxon>
        <taxon>Teleostei</taxon>
        <taxon>Anguilliformes</taxon>
        <taxon>Anguillidae</taxon>
        <taxon>Anguilla</taxon>
    </lineage>
</organism>
<protein>
    <submittedName>
        <fullName evidence="1">Uncharacterized protein</fullName>
    </submittedName>
</protein>
<dbReference type="AlphaFoldDB" id="A0A0E9XI88"/>
<accession>A0A0E9XI88</accession>
<evidence type="ECO:0000313" key="1">
    <source>
        <dbReference type="EMBL" id="JAI01399.1"/>
    </source>
</evidence>
<reference evidence="1" key="2">
    <citation type="journal article" date="2015" name="Fish Shellfish Immunol.">
        <title>Early steps in the European eel (Anguilla anguilla)-Vibrio vulnificus interaction in the gills: Role of the RtxA13 toxin.</title>
        <authorList>
            <person name="Callol A."/>
            <person name="Pajuelo D."/>
            <person name="Ebbesson L."/>
            <person name="Teles M."/>
            <person name="MacKenzie S."/>
            <person name="Amaro C."/>
        </authorList>
    </citation>
    <scope>NUCLEOTIDE SEQUENCE</scope>
</reference>